<dbReference type="EMBL" id="JACBAE010001392">
    <property type="protein sequence ID" value="KAF7157444.1"/>
    <property type="molecule type" value="Genomic_DNA"/>
</dbReference>
<comment type="caution">
    <text evidence="2">The sequence shown here is derived from an EMBL/GenBank/DDBJ whole genome shotgun (WGS) entry which is preliminary data.</text>
</comment>
<dbReference type="Proteomes" id="UP000654922">
    <property type="component" value="Unassembled WGS sequence"/>
</dbReference>
<evidence type="ECO:0000313" key="2">
    <source>
        <dbReference type="EMBL" id="KAF7157444.1"/>
    </source>
</evidence>
<name>A0A8H6PNZ0_9EURO</name>
<organism evidence="2 3">
    <name type="scientific">Aspergillus felis</name>
    <dbReference type="NCBI Taxonomy" id="1287682"/>
    <lineage>
        <taxon>Eukaryota</taxon>
        <taxon>Fungi</taxon>
        <taxon>Dikarya</taxon>
        <taxon>Ascomycota</taxon>
        <taxon>Pezizomycotina</taxon>
        <taxon>Eurotiomycetes</taxon>
        <taxon>Eurotiomycetidae</taxon>
        <taxon>Eurotiales</taxon>
        <taxon>Aspergillaceae</taxon>
        <taxon>Aspergillus</taxon>
        <taxon>Aspergillus subgen. Fumigati</taxon>
    </lineage>
</organism>
<sequence>MIPAMRSLKLEERDRATSIFNDIIMRFEHSQTPEAECGYKPITLIALMEKEVSEKDEFLRLFFSFVGQNPSTEGGEWETDVEHMLSRLASFDSWTTEEIDALRESLAAFAKYLVDNSLLPRRPPELMQDARPLLCSVKAFAAHTPQPIPAPLSPSILSDAAISTPQRVSILRRDCLARDRHRCVITRKFDAEEAGTRWKREKHNMKDDDGQLFSERDTFAFVEVEHIIPHFMPLSNEGGERKLASGHTIASTDAWLTMFQVESKQVAHRILNMFNPTAVNLINGPNIDRPRNALTLTHGLHRQFGEFDIAFEPIGPEPHTYKIDHVDPDDFVSVEKLLITVTLYLTPDRTIDPPSPELLEIHRAIGRILHVSAVGDYIEGFLRDMEEMEGGGVIPNGSSRLDDFVRFRLTVTGWLEGRSPAL</sequence>
<protein>
    <recommendedName>
        <fullName evidence="1">HNH nuclease domain-containing protein</fullName>
    </recommendedName>
</protein>
<evidence type="ECO:0000313" key="3">
    <source>
        <dbReference type="Proteomes" id="UP000654922"/>
    </source>
</evidence>
<dbReference type="OrthoDB" id="2104739at2759"/>
<evidence type="ECO:0000259" key="1">
    <source>
        <dbReference type="Pfam" id="PF13391"/>
    </source>
</evidence>
<accession>A0A8H6PNZ0</accession>
<gene>
    <name evidence="2" type="ORF">CNMCM5623_001705</name>
</gene>
<feature type="domain" description="HNH nuclease" evidence="1">
    <location>
        <begin position="183"/>
        <end position="312"/>
    </location>
</feature>
<dbReference type="Pfam" id="PF13391">
    <property type="entry name" value="HNH_2"/>
    <property type="match status" value="1"/>
</dbReference>
<proteinExistence type="predicted"/>
<reference evidence="2" key="1">
    <citation type="submission" date="2020-06" db="EMBL/GenBank/DDBJ databases">
        <title>Draft genome sequences of strains closely related to Aspergillus parafelis and Aspergillus hiratsukae.</title>
        <authorList>
            <person name="Dos Santos R.A.C."/>
            <person name="Rivero-Menendez O."/>
            <person name="Steenwyk J.L."/>
            <person name="Mead M.E."/>
            <person name="Goldman G.H."/>
            <person name="Alastruey-Izquierdo A."/>
            <person name="Rokas A."/>
        </authorList>
    </citation>
    <scope>NUCLEOTIDE SEQUENCE</scope>
    <source>
        <strain evidence="2">CNM-CM5623</strain>
    </source>
</reference>
<dbReference type="AlphaFoldDB" id="A0A8H6PNZ0"/>
<dbReference type="InterPro" id="IPR003615">
    <property type="entry name" value="HNH_nuc"/>
</dbReference>